<keyword evidence="3" id="KW-1185">Reference proteome</keyword>
<keyword evidence="1" id="KW-0812">Transmembrane</keyword>
<name>A0AAE0AQH7_9ROSI</name>
<protein>
    <submittedName>
        <fullName evidence="2">Uncharacterized protein</fullName>
    </submittedName>
</protein>
<sequence>MNTGWTILGSELYSIKTVRSVDVFEKSADQGPIYKGQMFKDKPILKRAVGSYAFAERLECKKLRKLIQYPDRVMLVSDRHNGIFNAIEAIFPYAAHGIFAYYLAQNLKRFCKQMDDVIWLYYRATYA</sequence>
<feature type="transmembrane region" description="Helical" evidence="1">
    <location>
        <begin position="83"/>
        <end position="104"/>
    </location>
</feature>
<evidence type="ECO:0000313" key="2">
    <source>
        <dbReference type="EMBL" id="KAK3221895.1"/>
    </source>
</evidence>
<dbReference type="Proteomes" id="UP001281410">
    <property type="component" value="Unassembled WGS sequence"/>
</dbReference>
<dbReference type="EMBL" id="JANJYJ010000003">
    <property type="protein sequence ID" value="KAK3221895.1"/>
    <property type="molecule type" value="Genomic_DNA"/>
</dbReference>
<comment type="caution">
    <text evidence="2">The sequence shown here is derived from an EMBL/GenBank/DDBJ whole genome shotgun (WGS) entry which is preliminary data.</text>
</comment>
<proteinExistence type="predicted"/>
<evidence type="ECO:0000313" key="3">
    <source>
        <dbReference type="Proteomes" id="UP001281410"/>
    </source>
</evidence>
<dbReference type="AlphaFoldDB" id="A0AAE0AQH7"/>
<evidence type="ECO:0000256" key="1">
    <source>
        <dbReference type="SAM" id="Phobius"/>
    </source>
</evidence>
<keyword evidence="1" id="KW-0472">Membrane</keyword>
<accession>A0AAE0AQH7</accession>
<keyword evidence="1" id="KW-1133">Transmembrane helix</keyword>
<reference evidence="2" key="1">
    <citation type="journal article" date="2023" name="Plant J.">
        <title>Genome sequences and population genomics provide insights into the demographic history, inbreeding, and mutation load of two 'living fossil' tree species of Dipteronia.</title>
        <authorList>
            <person name="Feng Y."/>
            <person name="Comes H.P."/>
            <person name="Chen J."/>
            <person name="Zhu S."/>
            <person name="Lu R."/>
            <person name="Zhang X."/>
            <person name="Li P."/>
            <person name="Qiu J."/>
            <person name="Olsen K.M."/>
            <person name="Qiu Y."/>
        </authorList>
    </citation>
    <scope>NUCLEOTIDE SEQUENCE</scope>
    <source>
        <strain evidence="2">NBL</strain>
    </source>
</reference>
<gene>
    <name evidence="2" type="ORF">Dsin_008920</name>
</gene>
<organism evidence="2 3">
    <name type="scientific">Dipteronia sinensis</name>
    <dbReference type="NCBI Taxonomy" id="43782"/>
    <lineage>
        <taxon>Eukaryota</taxon>
        <taxon>Viridiplantae</taxon>
        <taxon>Streptophyta</taxon>
        <taxon>Embryophyta</taxon>
        <taxon>Tracheophyta</taxon>
        <taxon>Spermatophyta</taxon>
        <taxon>Magnoliopsida</taxon>
        <taxon>eudicotyledons</taxon>
        <taxon>Gunneridae</taxon>
        <taxon>Pentapetalae</taxon>
        <taxon>rosids</taxon>
        <taxon>malvids</taxon>
        <taxon>Sapindales</taxon>
        <taxon>Sapindaceae</taxon>
        <taxon>Hippocastanoideae</taxon>
        <taxon>Acereae</taxon>
        <taxon>Dipteronia</taxon>
    </lineage>
</organism>